<evidence type="ECO:0000313" key="1">
    <source>
        <dbReference type="EMBL" id="KAL0327395.1"/>
    </source>
</evidence>
<proteinExistence type="predicted"/>
<organism evidence="1">
    <name type="scientific">Sesamum angustifolium</name>
    <dbReference type="NCBI Taxonomy" id="2727405"/>
    <lineage>
        <taxon>Eukaryota</taxon>
        <taxon>Viridiplantae</taxon>
        <taxon>Streptophyta</taxon>
        <taxon>Embryophyta</taxon>
        <taxon>Tracheophyta</taxon>
        <taxon>Spermatophyta</taxon>
        <taxon>Magnoliopsida</taxon>
        <taxon>eudicotyledons</taxon>
        <taxon>Gunneridae</taxon>
        <taxon>Pentapetalae</taxon>
        <taxon>asterids</taxon>
        <taxon>lamiids</taxon>
        <taxon>Lamiales</taxon>
        <taxon>Pedaliaceae</taxon>
        <taxon>Sesamum</taxon>
    </lineage>
</organism>
<dbReference type="EMBL" id="JACGWK010000011">
    <property type="protein sequence ID" value="KAL0327395.1"/>
    <property type="molecule type" value="Genomic_DNA"/>
</dbReference>
<protein>
    <submittedName>
        <fullName evidence="1">Uncharacterized protein</fullName>
    </submittedName>
</protein>
<gene>
    <name evidence="1" type="ORF">Sangu_1817500</name>
</gene>
<name>A0AAW2M7C3_9LAMI</name>
<comment type="caution">
    <text evidence="1">The sequence shown here is derived from an EMBL/GenBank/DDBJ whole genome shotgun (WGS) entry which is preliminary data.</text>
</comment>
<reference evidence="1" key="1">
    <citation type="submission" date="2020-06" db="EMBL/GenBank/DDBJ databases">
        <authorList>
            <person name="Li T."/>
            <person name="Hu X."/>
            <person name="Zhang T."/>
            <person name="Song X."/>
            <person name="Zhang H."/>
            <person name="Dai N."/>
            <person name="Sheng W."/>
            <person name="Hou X."/>
            <person name="Wei L."/>
        </authorList>
    </citation>
    <scope>NUCLEOTIDE SEQUENCE</scope>
    <source>
        <strain evidence="1">G01</strain>
        <tissue evidence="1">Leaf</tissue>
    </source>
</reference>
<reference evidence="1" key="2">
    <citation type="journal article" date="2024" name="Plant">
        <title>Genomic evolution and insights into agronomic trait innovations of Sesamum species.</title>
        <authorList>
            <person name="Miao H."/>
            <person name="Wang L."/>
            <person name="Qu L."/>
            <person name="Liu H."/>
            <person name="Sun Y."/>
            <person name="Le M."/>
            <person name="Wang Q."/>
            <person name="Wei S."/>
            <person name="Zheng Y."/>
            <person name="Lin W."/>
            <person name="Duan Y."/>
            <person name="Cao H."/>
            <person name="Xiong S."/>
            <person name="Wang X."/>
            <person name="Wei L."/>
            <person name="Li C."/>
            <person name="Ma Q."/>
            <person name="Ju M."/>
            <person name="Zhao R."/>
            <person name="Li G."/>
            <person name="Mu C."/>
            <person name="Tian Q."/>
            <person name="Mei H."/>
            <person name="Zhang T."/>
            <person name="Gao T."/>
            <person name="Zhang H."/>
        </authorList>
    </citation>
    <scope>NUCLEOTIDE SEQUENCE</scope>
    <source>
        <strain evidence="1">G01</strain>
    </source>
</reference>
<accession>A0AAW2M7C3</accession>
<dbReference type="AlphaFoldDB" id="A0AAW2M7C3"/>
<sequence length="129" mass="14015">MGWSTRWADAAEFLGWAILGWCCCFWTELAGADGFGRAMWAGAGAAVAGLERLLLGYCRWAAGWATRWACGPQRGEKGWTGGWARLAGRPWADCAARPWAALRWAVSGLRCWVCAQGRTCSLGRVRGMG</sequence>